<gene>
    <name evidence="2" type="primary">cynX_2</name>
    <name evidence="2" type="ORF">NCTC8009_07077</name>
</gene>
<feature type="transmembrane region" description="Helical" evidence="1">
    <location>
        <begin position="100"/>
        <end position="122"/>
    </location>
</feature>
<feature type="transmembrane region" description="Helical" evidence="1">
    <location>
        <begin position="76"/>
        <end position="94"/>
    </location>
</feature>
<dbReference type="PANTHER" id="PTHR23523">
    <property type="match status" value="1"/>
</dbReference>
<dbReference type="Proteomes" id="UP000250991">
    <property type="component" value="Unassembled WGS sequence"/>
</dbReference>
<dbReference type="Gene3D" id="1.20.1250.20">
    <property type="entry name" value="MFS general substrate transporter like domains"/>
    <property type="match status" value="1"/>
</dbReference>
<reference evidence="2 3" key="1">
    <citation type="submission" date="2018-06" db="EMBL/GenBank/DDBJ databases">
        <authorList>
            <consortium name="Pathogen Informatics"/>
            <person name="Doyle S."/>
        </authorList>
    </citation>
    <scope>NUCLEOTIDE SEQUENCE [LARGE SCALE GENOMIC DNA]</scope>
    <source>
        <strain evidence="2 3">NCTC8009</strain>
    </source>
</reference>
<evidence type="ECO:0000313" key="2">
    <source>
        <dbReference type="EMBL" id="SQD06483.1"/>
    </source>
</evidence>
<keyword evidence="1" id="KW-1133">Transmembrane helix</keyword>
<keyword evidence="1" id="KW-0812">Transmembrane</keyword>
<dbReference type="PANTHER" id="PTHR23523:SF1">
    <property type="entry name" value="CYANATE TRANSPORT PROTEIN CYNX"/>
    <property type="match status" value="1"/>
</dbReference>
<name>A0A2X3KEE0_ECOLX</name>
<dbReference type="SUPFAM" id="SSF103473">
    <property type="entry name" value="MFS general substrate transporter"/>
    <property type="match status" value="1"/>
</dbReference>
<evidence type="ECO:0000256" key="1">
    <source>
        <dbReference type="SAM" id="Phobius"/>
    </source>
</evidence>
<feature type="transmembrane region" description="Helical" evidence="1">
    <location>
        <begin position="43"/>
        <end position="64"/>
    </location>
</feature>
<keyword evidence="1" id="KW-0472">Membrane</keyword>
<sequence length="158" mass="16976">MRNHQKTFTMLLVLVLIGLNMRPLLTSVGPLLPQLRQASGMSFSVAALLTALPVVTMGGLALAGSWLHQHVSERRSVAISLLLIAVGALMRELYPQSALLLSSALLGGVGIGIIQAVMPSVIKRRFQQRTPLVDGAVVCGSDGRRWTWCRHNALVSST</sequence>
<dbReference type="InterPro" id="IPR036259">
    <property type="entry name" value="MFS_trans_sf"/>
</dbReference>
<evidence type="ECO:0000313" key="3">
    <source>
        <dbReference type="Proteomes" id="UP000250991"/>
    </source>
</evidence>
<dbReference type="AlphaFoldDB" id="A0A2X3KEE0"/>
<proteinExistence type="predicted"/>
<protein>
    <submittedName>
        <fullName evidence="2">Cyanate transporter</fullName>
    </submittedName>
</protein>
<accession>A0A2X3KEE0</accession>
<dbReference type="InterPro" id="IPR052524">
    <property type="entry name" value="MFS_Cyanate_Porter"/>
</dbReference>
<dbReference type="EMBL" id="UARW01000010">
    <property type="protein sequence ID" value="SQD06483.1"/>
    <property type="molecule type" value="Genomic_DNA"/>
</dbReference>
<organism evidence="2 3">
    <name type="scientific">Escherichia coli</name>
    <dbReference type="NCBI Taxonomy" id="562"/>
    <lineage>
        <taxon>Bacteria</taxon>
        <taxon>Pseudomonadati</taxon>
        <taxon>Pseudomonadota</taxon>
        <taxon>Gammaproteobacteria</taxon>
        <taxon>Enterobacterales</taxon>
        <taxon>Enterobacteriaceae</taxon>
        <taxon>Escherichia</taxon>
    </lineage>
</organism>